<sequence length="303" mass="32663">MPLWKLEPTGSDDRSIQARYKRFSPVQFSSHPVVPIARDVTYPKPRRRGGGESSTGKQTKRAPPGSRHRACLSVPGGETMRQGQPPFSRHAGFFAALQRVEDRLASEQRQEENSPPPAASVTTRQSEPEPFSDTMTASPLLFLDPAPSSAADRGSSGPALDFLTEQDQQPVQQDDEDQDHDGGGEEEDIARLMALLGLSPPPTPTPNDDDGCDCSGADGFMAKIVGVVGPKCDGEKRRLGAWIRHYHRGEGEMGGGGCREPARLAHLLIARASCDTDAVAFPATVKEFLGRDPPQQLADDESG</sequence>
<accession>A0AAQ3U6V5</accession>
<organism evidence="2 3">
    <name type="scientific">Paspalum notatum var. saurae</name>
    <dbReference type="NCBI Taxonomy" id="547442"/>
    <lineage>
        <taxon>Eukaryota</taxon>
        <taxon>Viridiplantae</taxon>
        <taxon>Streptophyta</taxon>
        <taxon>Embryophyta</taxon>
        <taxon>Tracheophyta</taxon>
        <taxon>Spermatophyta</taxon>
        <taxon>Magnoliopsida</taxon>
        <taxon>Liliopsida</taxon>
        <taxon>Poales</taxon>
        <taxon>Poaceae</taxon>
        <taxon>PACMAD clade</taxon>
        <taxon>Panicoideae</taxon>
        <taxon>Andropogonodae</taxon>
        <taxon>Paspaleae</taxon>
        <taxon>Paspalinae</taxon>
        <taxon>Paspalum</taxon>
    </lineage>
</organism>
<gene>
    <name evidence="2" type="ORF">U9M48_032943</name>
</gene>
<proteinExistence type="predicted"/>
<evidence type="ECO:0000256" key="1">
    <source>
        <dbReference type="SAM" id="MobiDB-lite"/>
    </source>
</evidence>
<evidence type="ECO:0000313" key="3">
    <source>
        <dbReference type="Proteomes" id="UP001341281"/>
    </source>
</evidence>
<protein>
    <submittedName>
        <fullName evidence="2">Uncharacterized protein</fullName>
    </submittedName>
</protein>
<feature type="region of interest" description="Disordered" evidence="1">
    <location>
        <begin position="27"/>
        <end position="184"/>
    </location>
</feature>
<feature type="compositionally biased region" description="Basic and acidic residues" evidence="1">
    <location>
        <begin position="99"/>
        <end position="112"/>
    </location>
</feature>
<dbReference type="EMBL" id="CP144751">
    <property type="protein sequence ID" value="WVZ86108.1"/>
    <property type="molecule type" value="Genomic_DNA"/>
</dbReference>
<keyword evidence="3" id="KW-1185">Reference proteome</keyword>
<name>A0AAQ3U6V5_PASNO</name>
<reference evidence="2 3" key="1">
    <citation type="submission" date="2024-02" db="EMBL/GenBank/DDBJ databases">
        <title>High-quality chromosome-scale genome assembly of Pensacola bahiagrass (Paspalum notatum Flugge var. saurae).</title>
        <authorList>
            <person name="Vega J.M."/>
            <person name="Podio M."/>
            <person name="Orjuela J."/>
            <person name="Siena L.A."/>
            <person name="Pessino S.C."/>
            <person name="Combes M.C."/>
            <person name="Mariac C."/>
            <person name="Albertini E."/>
            <person name="Pupilli F."/>
            <person name="Ortiz J.P.A."/>
            <person name="Leblanc O."/>
        </authorList>
    </citation>
    <scope>NUCLEOTIDE SEQUENCE [LARGE SCALE GENOMIC DNA]</scope>
    <source>
        <strain evidence="2">R1</strain>
        <tissue evidence="2">Leaf</tissue>
    </source>
</reference>
<dbReference type="AlphaFoldDB" id="A0AAQ3U6V5"/>
<evidence type="ECO:0000313" key="2">
    <source>
        <dbReference type="EMBL" id="WVZ86108.1"/>
    </source>
</evidence>
<dbReference type="Proteomes" id="UP001341281">
    <property type="component" value="Chromosome 07"/>
</dbReference>
<feature type="compositionally biased region" description="Acidic residues" evidence="1">
    <location>
        <begin position="173"/>
        <end position="184"/>
    </location>
</feature>